<feature type="domain" description="AMP-dependent synthetase/ligase" evidence="2">
    <location>
        <begin position="583"/>
        <end position="935"/>
    </location>
</feature>
<dbReference type="Pfam" id="PF00668">
    <property type="entry name" value="Condensation"/>
    <property type="match status" value="2"/>
</dbReference>
<dbReference type="InterPro" id="IPR023213">
    <property type="entry name" value="CAT-like_dom_sf"/>
</dbReference>
<accession>A0ABT7VS13</accession>
<feature type="domain" description="Condensation" evidence="3">
    <location>
        <begin position="126"/>
        <end position="564"/>
    </location>
</feature>
<dbReference type="Gene3D" id="3.30.559.30">
    <property type="entry name" value="Nonribosomal peptide synthetase, condensation domain"/>
    <property type="match status" value="2"/>
</dbReference>
<dbReference type="Gene3D" id="2.30.38.10">
    <property type="entry name" value="Luciferase, Domain 3"/>
    <property type="match status" value="1"/>
</dbReference>
<evidence type="ECO:0000259" key="3">
    <source>
        <dbReference type="Pfam" id="PF00668"/>
    </source>
</evidence>
<dbReference type="NCBIfam" id="TIGR01720">
    <property type="entry name" value="NRPS-para261"/>
    <property type="match status" value="1"/>
</dbReference>
<dbReference type="Gene3D" id="3.30.559.10">
    <property type="entry name" value="Chloramphenicol acetyltransferase-like domain"/>
    <property type="match status" value="1"/>
</dbReference>
<dbReference type="Gene3D" id="3.40.50.980">
    <property type="match status" value="2"/>
</dbReference>
<proteinExistence type="predicted"/>
<dbReference type="SUPFAM" id="SSF52777">
    <property type="entry name" value="CoA-dependent acyltransferases"/>
    <property type="match status" value="3"/>
</dbReference>
<dbReference type="NCBIfam" id="TIGR01733">
    <property type="entry name" value="AA-adenyl-dom"/>
    <property type="match status" value="1"/>
</dbReference>
<organism evidence="4 5">
    <name type="scientific">Candidatus Marithioploca araucensis</name>
    <dbReference type="NCBI Taxonomy" id="70273"/>
    <lineage>
        <taxon>Bacteria</taxon>
        <taxon>Pseudomonadati</taxon>
        <taxon>Pseudomonadota</taxon>
        <taxon>Gammaproteobacteria</taxon>
        <taxon>Thiotrichales</taxon>
        <taxon>Thiotrichaceae</taxon>
        <taxon>Candidatus Marithioploca</taxon>
    </lineage>
</organism>
<dbReference type="CDD" id="cd19543">
    <property type="entry name" value="DCL_NRPS"/>
    <property type="match status" value="1"/>
</dbReference>
<dbReference type="Proteomes" id="UP001171945">
    <property type="component" value="Unassembled WGS sequence"/>
</dbReference>
<dbReference type="PANTHER" id="PTHR45527:SF10">
    <property type="entry name" value="PYOCHELIN SYNTHASE PCHF"/>
    <property type="match status" value="1"/>
</dbReference>
<sequence length="1108" mass="126961">LGNQVLPKSDILFNYLGQFDQGIEADLFQSANEITANDMSLKGSREYLIDINGAVIQNRLSLTWSYSSDCYQEKTIQKLAQSYKTYLQQLIQHCQKGKQGVTVSDFPLVSLSQTTLDTLYQQYKLEDIYPLSPMQQGLLFHALYESETGVYFEQLQFTLNNLDPVAYKAAWQLQLERHPILRSVFVTEQNQMLQIVPTHAPLLWKEHDWQEYSATRQQEQLAQLLEDEREQGFDLTQAPLMRFDLIHLEQQRYIFIQHSHHIITDGWCMPITLSEVRDSYLAFKRGQTPQLPRLRPYRDYIAWLQQQDDGVAQEYWRQCLSGFHEPTTLAIFEHETEQPDYQERQYEIDSHNTQQLQQFQKNQRVTLNTIIQATWALLLSRYSQTTDVCFGVTVSGRNVPLAGIEQMMGLLINTLPLRIDTHPDILVKDYLQQVQTQHQDNNHHAHKALFEIQNLSEIPNGISLFDTLLAFESYPLGDAFEQVDDSYEIGNMSAIEYTNYPLTLMVVPGETLLFRMVYDSNRIDQDKLDRLWGHFNNLLNAITKHPEHTISSLAMLTEAEYHQLQTWNDTAAPTTENTLLDLFEQQARRTPNNIALICEDEQLTYQQVNQSANQLANYLLECHLPLKPLIAVVLERSMQMIISVLAVLKAGGTYIPIDPDYPAERIQRTLETSGAVCLLTHQYVQEKLSLADSLKVVYPNKVEINAYSKQNIGLAQHPDDIAYIIFTSGSTGMPKGVVITHRSAVNTIEDINERFEVTAYDRVLALSSLSFDLSVYDVFGLLAVGGAMVIPPNQFAKEPSYWVEMVNRHKITLWNTVPALMQIYTDYIDEKTEISATALRLVMMSGDWIPLTLPKRIHALYPHAKLISLGGATEASIWSIYYPIENVEPHWKSIPYGKPLRNQSFHILDASLEPCPLFVPGHLYIGGIGLAQEYWRDTEKTQASFITHPRTGKRLYKTGDLGRYLADGNIEFIGRDDFQVKIRGFRIELGDIEAAISKHPEVQDVTVIVQEEEQNNQRLLAYFVPQSPNNSDSDTTENDSQVAQWQEVFEGIYKQEDSTDIDVEFNITGWNSSYTGLPISKAEMKIWLDDTIEKILAVSPQRVLEIGF</sequence>
<dbReference type="InterPro" id="IPR010060">
    <property type="entry name" value="NRPS_synth"/>
</dbReference>
<feature type="domain" description="Condensation" evidence="3">
    <location>
        <begin position="10"/>
        <end position="99"/>
    </location>
</feature>
<reference evidence="4" key="1">
    <citation type="submission" date="2023-06" db="EMBL/GenBank/DDBJ databases">
        <title>Uncultivated large filamentous bacteria from sulfidic sediments reveal new species and different genomic features in energy metabolism and defense.</title>
        <authorList>
            <person name="Fonseca A."/>
        </authorList>
    </citation>
    <scope>NUCLEOTIDE SEQUENCE</scope>
    <source>
        <strain evidence="4">HSG4</strain>
    </source>
</reference>
<dbReference type="Pfam" id="PF00501">
    <property type="entry name" value="AMP-binding"/>
    <property type="match status" value="1"/>
</dbReference>
<name>A0ABT7VS13_9GAMM</name>
<dbReference type="CDD" id="cd12114">
    <property type="entry name" value="A_NRPS_TlmIV_like"/>
    <property type="match status" value="1"/>
</dbReference>
<gene>
    <name evidence="4" type="ORF">QUF54_03635</name>
</gene>
<dbReference type="InterPro" id="IPR020845">
    <property type="entry name" value="AMP-binding_CS"/>
</dbReference>
<feature type="non-terminal residue" evidence="4">
    <location>
        <position position="1108"/>
    </location>
</feature>
<protein>
    <submittedName>
        <fullName evidence="4">Amino acid adenylation domain-containing protein</fullName>
    </submittedName>
</protein>
<dbReference type="InterPro" id="IPR000873">
    <property type="entry name" value="AMP-dep_synth/lig_dom"/>
</dbReference>
<dbReference type="Gene3D" id="3.30.300.30">
    <property type="match status" value="1"/>
</dbReference>
<dbReference type="InterPro" id="IPR010071">
    <property type="entry name" value="AA_adenyl_dom"/>
</dbReference>
<evidence type="ECO:0000259" key="2">
    <source>
        <dbReference type="Pfam" id="PF00501"/>
    </source>
</evidence>
<dbReference type="PANTHER" id="PTHR45527">
    <property type="entry name" value="NONRIBOSOMAL PEPTIDE SYNTHETASE"/>
    <property type="match status" value="1"/>
</dbReference>
<evidence type="ECO:0000313" key="5">
    <source>
        <dbReference type="Proteomes" id="UP001171945"/>
    </source>
</evidence>
<evidence type="ECO:0000313" key="4">
    <source>
        <dbReference type="EMBL" id="MDM8562425.1"/>
    </source>
</evidence>
<comment type="caution">
    <text evidence="4">The sequence shown here is derived from an EMBL/GenBank/DDBJ whole genome shotgun (WGS) entry which is preliminary data.</text>
</comment>
<keyword evidence="1" id="KW-0436">Ligase</keyword>
<dbReference type="EMBL" id="JAUCGM010000149">
    <property type="protein sequence ID" value="MDM8562425.1"/>
    <property type="molecule type" value="Genomic_DNA"/>
</dbReference>
<evidence type="ECO:0000256" key="1">
    <source>
        <dbReference type="ARBA" id="ARBA00022598"/>
    </source>
</evidence>
<keyword evidence="5" id="KW-1185">Reference proteome</keyword>
<dbReference type="InterPro" id="IPR001242">
    <property type="entry name" value="Condensation_dom"/>
</dbReference>
<feature type="non-terminal residue" evidence="4">
    <location>
        <position position="1"/>
    </location>
</feature>
<dbReference type="SUPFAM" id="SSF56801">
    <property type="entry name" value="Acetyl-CoA synthetase-like"/>
    <property type="match status" value="1"/>
</dbReference>
<dbReference type="PROSITE" id="PS00455">
    <property type="entry name" value="AMP_BINDING"/>
    <property type="match status" value="1"/>
</dbReference>
<dbReference type="InterPro" id="IPR045851">
    <property type="entry name" value="AMP-bd_C_sf"/>
</dbReference>